<gene>
    <name evidence="6" type="ORF">WJX72_007335</name>
</gene>
<organism evidence="6 7">
    <name type="scientific">[Myrmecia] bisecta</name>
    <dbReference type="NCBI Taxonomy" id="41462"/>
    <lineage>
        <taxon>Eukaryota</taxon>
        <taxon>Viridiplantae</taxon>
        <taxon>Chlorophyta</taxon>
        <taxon>core chlorophytes</taxon>
        <taxon>Trebouxiophyceae</taxon>
        <taxon>Trebouxiales</taxon>
        <taxon>Trebouxiaceae</taxon>
        <taxon>Myrmecia</taxon>
    </lineage>
</organism>
<dbReference type="InterPro" id="IPR051581">
    <property type="entry name" value="Ca-bind"/>
</dbReference>
<evidence type="ECO:0000256" key="3">
    <source>
        <dbReference type="ARBA" id="ARBA00022837"/>
    </source>
</evidence>
<feature type="domain" description="EF-hand" evidence="5">
    <location>
        <begin position="23"/>
        <end position="58"/>
    </location>
</feature>
<keyword evidence="1" id="KW-0479">Metal-binding</keyword>
<proteinExistence type="predicted"/>
<feature type="region of interest" description="Disordered" evidence="4">
    <location>
        <begin position="420"/>
        <end position="441"/>
    </location>
</feature>
<keyword evidence="3" id="KW-0106">Calcium</keyword>
<dbReference type="SUPFAM" id="SSF47473">
    <property type="entry name" value="EF-hand"/>
    <property type="match status" value="2"/>
</dbReference>
<dbReference type="CDD" id="cd00051">
    <property type="entry name" value="EFh"/>
    <property type="match status" value="1"/>
</dbReference>
<dbReference type="Pfam" id="PF13202">
    <property type="entry name" value="EF-hand_5"/>
    <property type="match status" value="1"/>
</dbReference>
<dbReference type="EMBL" id="JALJOR010000021">
    <property type="protein sequence ID" value="KAK9803406.1"/>
    <property type="molecule type" value="Genomic_DNA"/>
</dbReference>
<dbReference type="InterPro" id="IPR018247">
    <property type="entry name" value="EF_Hand_1_Ca_BS"/>
</dbReference>
<feature type="compositionally biased region" description="Low complexity" evidence="4">
    <location>
        <begin position="180"/>
        <end position="197"/>
    </location>
</feature>
<evidence type="ECO:0000256" key="4">
    <source>
        <dbReference type="SAM" id="MobiDB-lite"/>
    </source>
</evidence>
<feature type="compositionally biased region" description="Pro residues" evidence="4">
    <location>
        <begin position="136"/>
        <end position="148"/>
    </location>
</feature>
<evidence type="ECO:0000256" key="1">
    <source>
        <dbReference type="ARBA" id="ARBA00022723"/>
    </source>
</evidence>
<dbReference type="PANTHER" id="PTHR34524">
    <property type="entry name" value="CALCYPHOSIN"/>
    <property type="match status" value="1"/>
</dbReference>
<accession>A0AAW1P0R0</accession>
<evidence type="ECO:0000259" key="5">
    <source>
        <dbReference type="PROSITE" id="PS50222"/>
    </source>
</evidence>
<dbReference type="GO" id="GO:0005509">
    <property type="term" value="F:calcium ion binding"/>
    <property type="evidence" value="ECO:0007669"/>
    <property type="project" value="InterPro"/>
</dbReference>
<dbReference type="InterPro" id="IPR011992">
    <property type="entry name" value="EF-hand-dom_pair"/>
</dbReference>
<dbReference type="SMART" id="SM00054">
    <property type="entry name" value="EFh"/>
    <property type="match status" value="4"/>
</dbReference>
<evidence type="ECO:0000256" key="2">
    <source>
        <dbReference type="ARBA" id="ARBA00022737"/>
    </source>
</evidence>
<feature type="compositionally biased region" description="Low complexity" evidence="4">
    <location>
        <begin position="149"/>
        <end position="160"/>
    </location>
</feature>
<dbReference type="Pfam" id="PF13499">
    <property type="entry name" value="EF-hand_7"/>
    <property type="match status" value="1"/>
</dbReference>
<evidence type="ECO:0000313" key="6">
    <source>
        <dbReference type="EMBL" id="KAK9803406.1"/>
    </source>
</evidence>
<dbReference type="InterPro" id="IPR002048">
    <property type="entry name" value="EF_hand_dom"/>
</dbReference>
<dbReference type="Gene3D" id="1.10.238.10">
    <property type="entry name" value="EF-hand"/>
    <property type="match status" value="3"/>
</dbReference>
<evidence type="ECO:0000313" key="7">
    <source>
        <dbReference type="Proteomes" id="UP001489004"/>
    </source>
</evidence>
<protein>
    <recommendedName>
        <fullName evidence="5">EF-hand domain-containing protein</fullName>
    </recommendedName>
</protein>
<dbReference type="PROSITE" id="PS50222">
    <property type="entry name" value="EF_HAND_2"/>
    <property type="match status" value="4"/>
</dbReference>
<name>A0AAW1P0R0_9CHLO</name>
<comment type="caution">
    <text evidence="6">The sequence shown here is derived from an EMBL/GenBank/DDBJ whole genome shotgun (WGS) entry which is preliminary data.</text>
</comment>
<keyword evidence="2" id="KW-0677">Repeat</keyword>
<feature type="compositionally biased region" description="Basic and acidic residues" evidence="4">
    <location>
        <begin position="420"/>
        <end position="434"/>
    </location>
</feature>
<feature type="domain" description="EF-hand" evidence="5">
    <location>
        <begin position="351"/>
        <end position="386"/>
    </location>
</feature>
<dbReference type="PANTHER" id="PTHR34524:SF6">
    <property type="entry name" value="CALCYPHOSINE LIKE"/>
    <property type="match status" value="1"/>
</dbReference>
<keyword evidence="7" id="KW-1185">Reference proteome</keyword>
<dbReference type="AlphaFoldDB" id="A0AAW1P0R0"/>
<sequence>MLSLVASLLHVDTEEAKNLTEKNFDDRVLEVFSEADVDKDGLLEKTELFNYLVDNQVDVSHITVEKLYRQISEESGVITQSQFLKGLKKYTRLLGGTGDLKIEDLANAAENLNVGPAPNGRHSVRSTDSPHGQHPRPQPPSSDTPPMSPSGSSSARSRTSMDNGSRPLMGEVRGRRTGEFSGRASPFPSSPASGPRSQFSSARRSDPMRNSDPLPMRKTADPMRSSDPSLYMSDLSKVMQAEKQREKDLMRRRALHKSLAGLKDIFHDIDSDCNGRMSYEEFYTFLERTNPDMCPSASSIFHTLDKRLDGEVRFKDILRVLYPHSSEKELQEMLRLVTRKKKVKDASNIEQQIQELKDIFAIYDDDGSGELDKPEFIDALVSAGYEREEATDMFDIIDADHGGTVSMEEFIEWFMHNKTGNDRKYRPSKDRSNEEVDITYD</sequence>
<dbReference type="PROSITE" id="PS00018">
    <property type="entry name" value="EF_HAND_1"/>
    <property type="match status" value="4"/>
</dbReference>
<reference evidence="6 7" key="1">
    <citation type="journal article" date="2024" name="Nat. Commun.">
        <title>Phylogenomics reveals the evolutionary origins of lichenization in chlorophyte algae.</title>
        <authorList>
            <person name="Puginier C."/>
            <person name="Libourel C."/>
            <person name="Otte J."/>
            <person name="Skaloud P."/>
            <person name="Haon M."/>
            <person name="Grisel S."/>
            <person name="Petersen M."/>
            <person name="Berrin J.G."/>
            <person name="Delaux P.M."/>
            <person name="Dal Grande F."/>
            <person name="Keller J."/>
        </authorList>
    </citation>
    <scope>NUCLEOTIDE SEQUENCE [LARGE SCALE GENOMIC DNA]</scope>
    <source>
        <strain evidence="6 7">SAG 2043</strain>
    </source>
</reference>
<feature type="domain" description="EF-hand" evidence="5">
    <location>
        <begin position="388"/>
        <end position="420"/>
    </location>
</feature>
<feature type="region of interest" description="Disordered" evidence="4">
    <location>
        <begin position="112"/>
        <end position="233"/>
    </location>
</feature>
<dbReference type="Proteomes" id="UP001489004">
    <property type="component" value="Unassembled WGS sequence"/>
</dbReference>
<feature type="domain" description="EF-hand" evidence="5">
    <location>
        <begin position="257"/>
        <end position="292"/>
    </location>
</feature>